<accession>A0ACC1JGC9</accession>
<sequence length="2039" mass="228657">MSVDLGRTISIDGTSAGALPSNQNPPLRHRRSGSLEAARSPSKHQTSSSASQADTGHTGFSGTFLGVGIGSNIFNKLSSKFGPVPLSPRTAARAMSPAGDAHDRRPGSRAMSESETSATGSDGFFNLWQQRKVSDNFDSSVSNSSASPLRTEPMRSHAPSNFNTPYRNVLGLIGATPGSALRKTPGSAVNPLARHLAMKSIQLSQKGNPLMSRNEVTPTPGGRSAKSFMSPFSSGAIGDASMMDVKDIQRELEQFAALLKADNLVAQTELQQSEEAWVEMQREILRLTTELSHSEGEREAMHAQMSEMHRERVELDADKQRLGDRCNELTNNIQQWQRRIGDIESDRQGVWKEDQQSRAELLAEIVNCENHVRAAQRETEEIREKAHAALRSARSQVLAECKDRMAALQAENDQLHEHLIHAEAGYEMATGENRRLEADAHEARIEGKGATERAVASEMELAAAKSKAVVAEQRVQVLERQALELSEAAHEAQAIEAGLREQLQDNLGKIKSLGDTINDQSYEISVLKMGHREGSTEYETAMDLLSPEQKRSVSSQSEDITMMKQRHRQEVDQLNSDIEVLTEQLRDLIEKDDDSSGSDVELPDMAEPKHPVLEVSEDTEKLKRDHREEVEQYKSQISMLKEQLEDLIESKSDYKKQCTELIDMAETAKSKITKLEVDLSEAAERETKLRQQMAAKDQAAHETTGNSDDIELEMLRESEERLNKELDAAERESADLSERARSIEDRNRQLVARNDELSQRTARLETEISDMQLRWSNQGVDTTASEEIEVLHKALADMERELANRHGDSDRLRQELARREIEFDQVQSDLVRVRQEHEAEMQAQRQSEAKIVGLRSTEQKLKAELKELSAKLLQKDGAEPQTEEPVAGKAEKLGGDYPGPEKLVQREFELSHSLRTMQSHVASLEMKVQKTQERRDLLEREERFLSEQLVNCLLRNKTLRSELTELILRRTGKMRELQYLQNQHGGDVMSRSMSDDGSMSMKSNGLNDTPSLNQVLDGSRPKFFSTLDSHLKEMNDIIDNADTQSQRSVPTTVSRTSPLRRAASQPTERRDASRVLTPIHEENAVQSHVFKDAAVQCTLTHEVDSTVVVEQYEIELDNMHDRVCQLEDECKALRTSVAEVKQERDQFKVSHEDASEHVSKLTGQIEDLSEEHERMRAENIATARISRRLMRQLRVLKRILGRLALYDSQALSKSKSEPSTTDDKDREEVLALEEDDAMINATLDRPLDAGDDDNDSLNGAVSGQGTGDKLISQDRVLERMGSLVSELYTQAKRIRGETFRAKSERVRMVKRLAKSDAANLPSFELSSQWGRKVRQRSYTVNFPGAADTEHESGGMARASTESPGTSSQMLDDTEPPASLFMPDESAIISELAASRRNQRPGNKSAPPLPGNGSYPFITDAIPPTLEVARLVGHLRTKAREAKLLKSEVTKFEKVNADLQQKNDRLHSENLLMRSEKHALEMRMNSHSSNRANTPRHGTDWDDFESIKQELERSRKRNISYFDNVEQLCTILSQHTIDRVLADNSDDFAGHGSSLPASAAQNNVFRKLLFEMAETLEASNDLDEKKSLRDNFLSMAAAVRVRLDERSSELHQLQGELAMVRQANDEAASASIQEKVDQYEELVLGLESQLADAQTQLADAQTQLADTQTRLAGQRERSESLSSTIDRLRQQCAKADEDFASLKKHCVKLDEDIEAMQLENHGLQNEVTSKQQELDFQIEEYNALHQTVEELTTSKAASDDDHSNAMERERLRQEWTAAARQEEAESWHNKEFIVRQTLETQIKAVRWENSVWKDLIRSMMTRPIRNLPSQHPSSTSGLAGSGGTSVEESNRLVTEAFDDVDHEVERAIERTMILQDNMLAGPVATGHGDVSRSHASFINALNKVLRGLEISISRKWRENVCNCVESVVTASYQALVAVSGVSGESGSGSSSKRSHRGRHSASSSGSGSSNSTGNPQITDEQKALIREHHARKMEDLKHQFQQKIDDDRAVFQNEVEHLKTEAKKDKRMLTNECRYLRGRI</sequence>
<proteinExistence type="predicted"/>
<name>A0ACC1JGC9_9FUNG</name>
<evidence type="ECO:0000313" key="1">
    <source>
        <dbReference type="EMBL" id="KAJ1950563.1"/>
    </source>
</evidence>
<keyword evidence="2" id="KW-1185">Reference proteome</keyword>
<reference evidence="1" key="1">
    <citation type="submission" date="2022-07" db="EMBL/GenBank/DDBJ databases">
        <title>Phylogenomic reconstructions and comparative analyses of Kickxellomycotina fungi.</title>
        <authorList>
            <person name="Reynolds N.K."/>
            <person name="Stajich J.E."/>
            <person name="Barry K."/>
            <person name="Grigoriev I.V."/>
            <person name="Crous P."/>
            <person name="Smith M.E."/>
        </authorList>
    </citation>
    <scope>NUCLEOTIDE SEQUENCE</scope>
    <source>
        <strain evidence="1">NRRL 5244</strain>
    </source>
</reference>
<feature type="non-terminal residue" evidence="1">
    <location>
        <position position="2039"/>
    </location>
</feature>
<organism evidence="1 2">
    <name type="scientific">Linderina macrospora</name>
    <dbReference type="NCBI Taxonomy" id="4868"/>
    <lineage>
        <taxon>Eukaryota</taxon>
        <taxon>Fungi</taxon>
        <taxon>Fungi incertae sedis</taxon>
        <taxon>Zoopagomycota</taxon>
        <taxon>Kickxellomycotina</taxon>
        <taxon>Kickxellomycetes</taxon>
        <taxon>Kickxellales</taxon>
        <taxon>Kickxellaceae</taxon>
        <taxon>Linderina</taxon>
    </lineage>
</organism>
<gene>
    <name evidence="1" type="ORF">FBU59_000617</name>
</gene>
<evidence type="ECO:0000313" key="2">
    <source>
        <dbReference type="Proteomes" id="UP001150603"/>
    </source>
</evidence>
<comment type="caution">
    <text evidence="1">The sequence shown here is derived from an EMBL/GenBank/DDBJ whole genome shotgun (WGS) entry which is preliminary data.</text>
</comment>
<dbReference type="Proteomes" id="UP001150603">
    <property type="component" value="Unassembled WGS sequence"/>
</dbReference>
<dbReference type="EMBL" id="JANBPW010000178">
    <property type="protein sequence ID" value="KAJ1950563.1"/>
    <property type="molecule type" value="Genomic_DNA"/>
</dbReference>
<protein>
    <submittedName>
        <fullName evidence="1">Uncharacterized protein</fullName>
    </submittedName>
</protein>